<reference evidence="1" key="1">
    <citation type="submission" date="2019-12" db="EMBL/GenBank/DDBJ databases">
        <title>Genome sequencing and annotation of Brassica cretica.</title>
        <authorList>
            <person name="Studholme D.J."/>
            <person name="Sarris P.F."/>
        </authorList>
    </citation>
    <scope>NUCLEOTIDE SEQUENCE</scope>
    <source>
        <strain evidence="1">PFS-001/15</strain>
        <tissue evidence="1">Leaf</tissue>
    </source>
</reference>
<protein>
    <submittedName>
        <fullName evidence="1">Uncharacterized protein</fullName>
    </submittedName>
</protein>
<evidence type="ECO:0000313" key="1">
    <source>
        <dbReference type="EMBL" id="KAF2617197.1"/>
    </source>
</evidence>
<dbReference type="Proteomes" id="UP000712281">
    <property type="component" value="Unassembled WGS sequence"/>
</dbReference>
<dbReference type="EMBL" id="QGKW02000007">
    <property type="protein sequence ID" value="KAF2617197.1"/>
    <property type="molecule type" value="Genomic_DNA"/>
</dbReference>
<comment type="caution">
    <text evidence="1">The sequence shown here is derived from an EMBL/GenBank/DDBJ whole genome shotgun (WGS) entry which is preliminary data.</text>
</comment>
<accession>A0A8S9MFA6</accession>
<dbReference type="AlphaFoldDB" id="A0A8S9MFA6"/>
<gene>
    <name evidence="1" type="ORF">F2Q68_00038874</name>
</gene>
<name>A0A8S9MFA6_BRACR</name>
<proteinExistence type="predicted"/>
<organism evidence="1 2">
    <name type="scientific">Brassica cretica</name>
    <name type="common">Mustard</name>
    <dbReference type="NCBI Taxonomy" id="69181"/>
    <lineage>
        <taxon>Eukaryota</taxon>
        <taxon>Viridiplantae</taxon>
        <taxon>Streptophyta</taxon>
        <taxon>Embryophyta</taxon>
        <taxon>Tracheophyta</taxon>
        <taxon>Spermatophyta</taxon>
        <taxon>Magnoliopsida</taxon>
        <taxon>eudicotyledons</taxon>
        <taxon>Gunneridae</taxon>
        <taxon>Pentapetalae</taxon>
        <taxon>rosids</taxon>
        <taxon>malvids</taxon>
        <taxon>Brassicales</taxon>
        <taxon>Brassicaceae</taxon>
        <taxon>Brassiceae</taxon>
        <taxon>Brassica</taxon>
    </lineage>
</organism>
<evidence type="ECO:0000313" key="2">
    <source>
        <dbReference type="Proteomes" id="UP000712281"/>
    </source>
</evidence>
<sequence length="73" mass="8361">MHRVVSMFGRVWSQCSDRDAHVLGPYVATELGQSSVATYRPSRVHARSLCNDRAWLVRGPMAILDRWFWTIGV</sequence>